<dbReference type="PANTHER" id="PTHR43084:SF1">
    <property type="entry name" value="PERSULFIDE DIOXYGENASE ETHE1, MITOCHONDRIAL"/>
    <property type="match status" value="1"/>
</dbReference>
<dbReference type="Gene3D" id="3.60.15.10">
    <property type="entry name" value="Ribonuclease Z/Hydroxyacylglutathione hydrolase-like"/>
    <property type="match status" value="1"/>
</dbReference>
<feature type="domain" description="Rhodanese" evidence="2">
    <location>
        <begin position="413"/>
        <end position="495"/>
    </location>
</feature>
<dbReference type="PROSITE" id="PS50206">
    <property type="entry name" value="RHODANESE_3"/>
    <property type="match status" value="2"/>
</dbReference>
<dbReference type="CDD" id="cd07724">
    <property type="entry name" value="POD-like_MBL-fold"/>
    <property type="match status" value="1"/>
</dbReference>
<evidence type="ECO:0000259" key="2">
    <source>
        <dbReference type="PROSITE" id="PS50206"/>
    </source>
</evidence>
<dbReference type="Gene3D" id="3.40.250.10">
    <property type="entry name" value="Rhodanese-like domain"/>
    <property type="match status" value="2"/>
</dbReference>
<dbReference type="GO" id="GO:0046872">
    <property type="term" value="F:metal ion binding"/>
    <property type="evidence" value="ECO:0007669"/>
    <property type="project" value="UniProtKB-KW"/>
</dbReference>
<dbReference type="SUPFAM" id="SSF56281">
    <property type="entry name" value="Metallo-hydrolase/oxidoreductase"/>
    <property type="match status" value="1"/>
</dbReference>
<evidence type="ECO:0000256" key="1">
    <source>
        <dbReference type="ARBA" id="ARBA00022723"/>
    </source>
</evidence>
<dbReference type="EMBL" id="IACT01002998">
    <property type="protein sequence ID" value="LAC22251.1"/>
    <property type="molecule type" value="mRNA"/>
</dbReference>
<dbReference type="GO" id="GO:0070813">
    <property type="term" value="P:hydrogen sulfide metabolic process"/>
    <property type="evidence" value="ECO:0007669"/>
    <property type="project" value="TreeGrafter"/>
</dbReference>
<dbReference type="Pfam" id="PF00581">
    <property type="entry name" value="Rhodanese"/>
    <property type="match status" value="2"/>
</dbReference>
<protein>
    <submittedName>
        <fullName evidence="3">Beta-lactamase domain-containing protein</fullName>
    </submittedName>
</protein>
<proteinExistence type="evidence at transcript level"/>
<reference evidence="3" key="1">
    <citation type="submission" date="2017-11" db="EMBL/GenBank/DDBJ databases">
        <title>The sensing device of the deep-sea amphipod.</title>
        <authorList>
            <person name="Kobayashi H."/>
            <person name="Nagahama T."/>
            <person name="Arai W."/>
            <person name="Sasagawa Y."/>
            <person name="Umeda M."/>
            <person name="Hayashi T."/>
            <person name="Nikaido I."/>
            <person name="Watanabe H."/>
            <person name="Oguri K."/>
            <person name="Kitazato H."/>
            <person name="Fujioka K."/>
            <person name="Kido Y."/>
            <person name="Takami H."/>
        </authorList>
    </citation>
    <scope>NUCLEOTIDE SEQUENCE</scope>
    <source>
        <tissue evidence="3">Whole body</tissue>
    </source>
</reference>
<dbReference type="SMART" id="SM00450">
    <property type="entry name" value="RHOD"/>
    <property type="match status" value="2"/>
</dbReference>
<dbReference type="InterPro" id="IPR036873">
    <property type="entry name" value="Rhodanese-like_dom_sf"/>
</dbReference>
<dbReference type="GO" id="GO:0006749">
    <property type="term" value="P:glutathione metabolic process"/>
    <property type="evidence" value="ECO:0007669"/>
    <property type="project" value="InterPro"/>
</dbReference>
<dbReference type="InterPro" id="IPR044528">
    <property type="entry name" value="POD-like_MBL-fold"/>
</dbReference>
<dbReference type="GO" id="GO:0050313">
    <property type="term" value="F:sulfur dioxygenase activity"/>
    <property type="evidence" value="ECO:0007669"/>
    <property type="project" value="InterPro"/>
</dbReference>
<dbReference type="InterPro" id="IPR051682">
    <property type="entry name" value="Mito_Persulfide_Diox"/>
</dbReference>
<accession>A0A6A7FUH6</accession>
<organism evidence="3">
    <name type="scientific">Hirondellea gigas</name>
    <dbReference type="NCBI Taxonomy" id="1518452"/>
    <lineage>
        <taxon>Eukaryota</taxon>
        <taxon>Metazoa</taxon>
        <taxon>Ecdysozoa</taxon>
        <taxon>Arthropoda</taxon>
        <taxon>Crustacea</taxon>
        <taxon>Multicrustacea</taxon>
        <taxon>Malacostraca</taxon>
        <taxon>Eumalacostraca</taxon>
        <taxon>Peracarida</taxon>
        <taxon>Amphipoda</taxon>
        <taxon>Amphilochidea</taxon>
        <taxon>Lysianassida</taxon>
        <taxon>Lysianassidira</taxon>
        <taxon>Lysianassoidea</taxon>
        <taxon>Lysianassidae</taxon>
        <taxon>Hirondellea</taxon>
    </lineage>
</organism>
<feature type="domain" description="Rhodanese" evidence="2">
    <location>
        <begin position="290"/>
        <end position="391"/>
    </location>
</feature>
<dbReference type="SMART" id="SM00849">
    <property type="entry name" value="Lactamase_B"/>
    <property type="match status" value="1"/>
</dbReference>
<name>A0A6A7FUH6_9CRUS</name>
<dbReference type="GO" id="GO:0031123">
    <property type="term" value="P:RNA 3'-end processing"/>
    <property type="evidence" value="ECO:0007669"/>
    <property type="project" value="UniProtKB-ARBA"/>
</dbReference>
<dbReference type="InterPro" id="IPR001279">
    <property type="entry name" value="Metallo-B-lactamas"/>
</dbReference>
<keyword evidence="1" id="KW-0479">Metal-binding</keyword>
<dbReference type="InterPro" id="IPR036866">
    <property type="entry name" value="RibonucZ/Hydroxyglut_hydro"/>
</dbReference>
<evidence type="ECO:0000313" key="3">
    <source>
        <dbReference type="EMBL" id="LAC22251.1"/>
    </source>
</evidence>
<dbReference type="CDD" id="cd00158">
    <property type="entry name" value="RHOD"/>
    <property type="match status" value="1"/>
</dbReference>
<dbReference type="InterPro" id="IPR001763">
    <property type="entry name" value="Rhodanese-like_dom"/>
</dbReference>
<dbReference type="AlphaFoldDB" id="A0A6A7FUH6"/>
<dbReference type="SUPFAM" id="SSF52821">
    <property type="entry name" value="Rhodanese/Cell cycle control phosphatase"/>
    <property type="match status" value="2"/>
</dbReference>
<dbReference type="Pfam" id="PF00753">
    <property type="entry name" value="Lactamase_B"/>
    <property type="match status" value="1"/>
</dbReference>
<sequence length="506" mass="55478">MEQKCAARQVSESQEDPNLIFIRYYLPCMSQASYLFGDKSSGRAYVVDPRRDANQYIKDAQKHGLTLKGVLETHIHTDFVSGHLELSKSTGAPVYIGENNKVSYSHIPVQGGLSIRVSDSYCIVAMSTPGHTPGCVSYILEHKTRGPIKAFTGDILFVGAVGQPDLCGCNANGAQEMASVLFDSLWSKLLLLPPSVEVCPTHGPRSPCGRSCDANDLCSTIGKEIETNPGLQFSKKQDFIDYITKTVCDTPQYFPFAVVLNKIGAECVQQYVESIPALSAEDFFGFYNICDSGVLILDSREAVDFASGHIPRSLNFPLGDSSGELLRREDGTFAIWVGTILAANKPLLVISPPGKEDETALRIARIGYSNVLGVLKGGISAWKAAEYPIEENPLIMSFDSAKLLGDPDIERKFLDVRTDIEFTGCDGHVKNAIHIPMTQLHRRFGELSKKPEYIVYCSAGYRSVIASSLLKSAGFKARSIFGGYELNLLPNHPELIFYEESNDFAV</sequence>
<dbReference type="PANTHER" id="PTHR43084">
    <property type="entry name" value="PERSULFIDE DIOXYGENASE ETHE1"/>
    <property type="match status" value="1"/>
</dbReference>